<proteinExistence type="predicted"/>
<keyword evidence="3" id="KW-1185">Reference proteome</keyword>
<evidence type="ECO:0000313" key="2">
    <source>
        <dbReference type="EMBL" id="ACU91635.1"/>
    </source>
</evidence>
<dbReference type="Pfam" id="PF09471">
    <property type="entry name" value="Peptidase_M64"/>
    <property type="match status" value="2"/>
</dbReference>
<dbReference type="Gene3D" id="2.60.40.3250">
    <property type="entry name" value="Peptidase M64, N-terminal domain"/>
    <property type="match status" value="1"/>
</dbReference>
<dbReference type="eggNOG" id="COG2304">
    <property type="taxonomic scope" value="Bacteria"/>
</dbReference>
<dbReference type="STRING" id="521097.Coch_0070"/>
<dbReference type="KEGG" id="coc:Coch_0070"/>
<dbReference type="AlphaFoldDB" id="C7M4K5"/>
<gene>
    <name evidence="2" type="ordered locus">Coch_0070</name>
</gene>
<dbReference type="Proteomes" id="UP000006650">
    <property type="component" value="Chromosome"/>
</dbReference>
<dbReference type="InterPro" id="IPR032625">
    <property type="entry name" value="M64_N"/>
</dbReference>
<evidence type="ECO:0000313" key="3">
    <source>
        <dbReference type="Proteomes" id="UP000006650"/>
    </source>
</evidence>
<dbReference type="InterPro" id="IPR019026">
    <property type="entry name" value="Peptidase_M64_IgA"/>
</dbReference>
<dbReference type="EMBL" id="CP001632">
    <property type="protein sequence ID" value="ACU91635.1"/>
    <property type="molecule type" value="Genomic_DNA"/>
</dbReference>
<dbReference type="GO" id="GO:0008237">
    <property type="term" value="F:metallopeptidase activity"/>
    <property type="evidence" value="ECO:0007669"/>
    <property type="project" value="InterPro"/>
</dbReference>
<dbReference type="Gene3D" id="3.40.390.10">
    <property type="entry name" value="Collagenase (Catalytic Domain)"/>
    <property type="match status" value="1"/>
</dbReference>
<dbReference type="Pfam" id="PF16217">
    <property type="entry name" value="M64_N"/>
    <property type="match status" value="1"/>
</dbReference>
<sequence>MVSPFSLALLLRLKIVNGYANVVKFYNMKHLFLVFFIVQSAFAQNSTVFDCSRSLRIDFNLLANAQRIEVIFQQLKSEPHWGGSHTHFVFPNLGNLRLQLFDGETLVFSKGFNSLADEWMEIEEAKTEKRLFYHAMQIPFPKKKLSLHIDKRNREGVFETIASREIDPNDYFIKEEKTVAFPVKKILYNGEASKKVDIAILAEGYTQAETEKFYADAQRMTDYMFTISPFDKLKNNFNVYAIAVPSQESGTDVPGKNIFKNTAFNSSFYTFNQERYLTTNSICEIADAASVVPYDQLYILVNTETYGGGGFYNHLNLGTADNDLSEKVYIHEFGHGFVGLADEYYYDWDPTFQEMYNTKIEPWEENITSLVNFESKWKDMVKKKTPIPTPRTPKYKDVVGAFEGGGYTSKGIYSPAQDCRMKSNEPKGFCPVCERAIRKIVDFYTK</sequence>
<dbReference type="InterPro" id="IPR024079">
    <property type="entry name" value="MetalloPept_cat_dom_sf"/>
</dbReference>
<dbReference type="InterPro" id="IPR038171">
    <property type="entry name" value="M64_N_sf"/>
</dbReference>
<reference evidence="2 3" key="1">
    <citation type="journal article" date="2009" name="Stand. Genomic Sci.">
        <title>Complete genome sequence of Capnocytophaga ochracea type strain (VPI 2845).</title>
        <authorList>
            <person name="Mavrommatis K."/>
            <person name="Gronow S."/>
            <person name="Saunders E."/>
            <person name="Land M."/>
            <person name="Lapidus A."/>
            <person name="Copeland A."/>
            <person name="Glavina Del Rio T."/>
            <person name="Nolan M."/>
            <person name="Lucas S."/>
            <person name="Chen F."/>
            <person name="Tice H."/>
            <person name="Cheng J.F."/>
            <person name="Bruce D."/>
            <person name="Goodwin L."/>
            <person name="Pitluck S."/>
            <person name="Pati A."/>
            <person name="Ivanova N."/>
            <person name="Chen A."/>
            <person name="Palaniappan K."/>
            <person name="Chain P."/>
            <person name="Hauser L."/>
            <person name="Chang Y.J."/>
            <person name="Jeffries C.D."/>
            <person name="Brettin T."/>
            <person name="Detter J.C."/>
            <person name="Han C."/>
            <person name="Bristow J."/>
            <person name="Goker M."/>
            <person name="Rohde M."/>
            <person name="Eisen J.A."/>
            <person name="Markowitz V."/>
            <person name="Kyrpides N.C."/>
            <person name="Klenk H.P."/>
            <person name="Hugenholtz P."/>
        </authorList>
    </citation>
    <scope>NUCLEOTIDE SEQUENCE [LARGE SCALE GENOMIC DNA]</scope>
    <source>
        <strain evidence="3">ATCC 27872 / DSM 7271 / JCM 12966 / VPI 2845</strain>
    </source>
</reference>
<accession>C7M4K5</accession>
<organism evidence="2 3">
    <name type="scientific">Capnocytophaga ochracea (strain ATCC 27872 / DSM 7271 / CCUG 9716 / JCM 12966 / NCTC 12371 / SS31 / VPI 2845)</name>
    <name type="common">Bacteroides ochraceus</name>
    <dbReference type="NCBI Taxonomy" id="521097"/>
    <lineage>
        <taxon>Bacteria</taxon>
        <taxon>Pseudomonadati</taxon>
        <taxon>Bacteroidota</taxon>
        <taxon>Flavobacteriia</taxon>
        <taxon>Flavobacteriales</taxon>
        <taxon>Flavobacteriaceae</taxon>
        <taxon>Capnocytophaga</taxon>
    </lineage>
</organism>
<feature type="domain" description="Peptidase M64 N-terminal" evidence="1">
    <location>
        <begin position="52"/>
        <end position="160"/>
    </location>
</feature>
<name>C7M4K5_CAPOD</name>
<protein>
    <recommendedName>
        <fullName evidence="1">Peptidase M64 N-terminal domain-containing protein</fullName>
    </recommendedName>
</protein>
<dbReference type="HOGENOM" id="CLU_048556_0_0_10"/>
<evidence type="ECO:0000259" key="1">
    <source>
        <dbReference type="Pfam" id="PF16217"/>
    </source>
</evidence>